<evidence type="ECO:0000256" key="1">
    <source>
        <dbReference type="SAM" id="SignalP"/>
    </source>
</evidence>
<reference evidence="3 4" key="1">
    <citation type="submission" date="2020-08" db="EMBL/GenBank/DDBJ databases">
        <title>Genomic Encyclopedia of Type Strains, Phase IV (KMG-IV): sequencing the most valuable type-strain genomes for metagenomic binning, comparative biology and taxonomic classification.</title>
        <authorList>
            <person name="Goeker M."/>
        </authorList>
    </citation>
    <scope>NUCLEOTIDE SEQUENCE [LARGE SCALE GENOMIC DNA]</scope>
    <source>
        <strain evidence="3 4">DSM 29007</strain>
    </source>
</reference>
<dbReference type="SUPFAM" id="SSF63825">
    <property type="entry name" value="YWTD domain"/>
    <property type="match status" value="1"/>
</dbReference>
<dbReference type="InterPro" id="IPR000595">
    <property type="entry name" value="cNMP-bd_dom"/>
</dbReference>
<organism evidence="3 4">
    <name type="scientific">Longimicrobium terrae</name>
    <dbReference type="NCBI Taxonomy" id="1639882"/>
    <lineage>
        <taxon>Bacteria</taxon>
        <taxon>Pseudomonadati</taxon>
        <taxon>Gemmatimonadota</taxon>
        <taxon>Longimicrobiia</taxon>
        <taxon>Longimicrobiales</taxon>
        <taxon>Longimicrobiaceae</taxon>
        <taxon>Longimicrobium</taxon>
    </lineage>
</organism>
<dbReference type="PROSITE" id="PS50042">
    <property type="entry name" value="CNMP_BINDING_3"/>
    <property type="match status" value="1"/>
</dbReference>
<keyword evidence="1" id="KW-0732">Signal</keyword>
<accession>A0A841GTY8</accession>
<name>A0A841GTY8_9BACT</name>
<comment type="caution">
    <text evidence="3">The sequence shown here is derived from an EMBL/GenBank/DDBJ whole genome shotgun (WGS) entry which is preliminary data.</text>
</comment>
<dbReference type="Proteomes" id="UP000582837">
    <property type="component" value="Unassembled WGS sequence"/>
</dbReference>
<dbReference type="Pfam" id="PF01833">
    <property type="entry name" value="TIG"/>
    <property type="match status" value="1"/>
</dbReference>
<feature type="signal peptide" evidence="1">
    <location>
        <begin position="1"/>
        <end position="19"/>
    </location>
</feature>
<dbReference type="InterPro" id="IPR014756">
    <property type="entry name" value="Ig_E-set"/>
</dbReference>
<dbReference type="SUPFAM" id="SSF81296">
    <property type="entry name" value="E set domains"/>
    <property type="match status" value="4"/>
</dbReference>
<keyword evidence="4" id="KW-1185">Reference proteome</keyword>
<dbReference type="EMBL" id="JACHIA010000001">
    <property type="protein sequence ID" value="MBB6068698.1"/>
    <property type="molecule type" value="Genomic_DNA"/>
</dbReference>
<dbReference type="AlphaFoldDB" id="A0A841GTY8"/>
<dbReference type="InterPro" id="IPR015943">
    <property type="entry name" value="WD40/YVTN_repeat-like_dom_sf"/>
</dbReference>
<dbReference type="Gene3D" id="2.130.10.10">
    <property type="entry name" value="YVTN repeat-like/Quinoprotein amine dehydrogenase"/>
    <property type="match status" value="1"/>
</dbReference>
<dbReference type="Gene3D" id="2.60.40.10">
    <property type="entry name" value="Immunoglobulins"/>
    <property type="match status" value="4"/>
</dbReference>
<dbReference type="RefSeq" id="WP_170030994.1">
    <property type="nucleotide sequence ID" value="NZ_JABDTL010000001.1"/>
</dbReference>
<evidence type="ECO:0000259" key="2">
    <source>
        <dbReference type="PROSITE" id="PS50042"/>
    </source>
</evidence>
<proteinExistence type="predicted"/>
<evidence type="ECO:0000313" key="3">
    <source>
        <dbReference type="EMBL" id="MBB6068698.1"/>
    </source>
</evidence>
<feature type="domain" description="Cyclic nucleotide-binding" evidence="2">
    <location>
        <begin position="457"/>
        <end position="513"/>
    </location>
</feature>
<evidence type="ECO:0000313" key="4">
    <source>
        <dbReference type="Proteomes" id="UP000582837"/>
    </source>
</evidence>
<dbReference type="InterPro" id="IPR013783">
    <property type="entry name" value="Ig-like_fold"/>
</dbReference>
<dbReference type="PROSITE" id="PS51257">
    <property type="entry name" value="PROKAR_LIPOPROTEIN"/>
    <property type="match status" value="1"/>
</dbReference>
<sequence>MSPRRLSGAALAMLGLLLAACGDGGTESSNPIPAIVTLEPNSVQQRSGETALRVIGNDFVRQSVVRVKGTDRPTQFVSGTELRATLTAADVEAAGQIQVLVFNPEPGGGVSNAAPLTVSPVQNPLPVVSALAPAALTAGGASTDVTVTGTGFVAGSRAYVGNAVRPTTFVSATQLRVQVSDTILATSGARTLSVVNPQPGGGVSSPFPFEVRAPQPAISSLGTTQTTAGREPLTLTVNGTGFLANSIVQVNGTAVPTTFVNGGVLNATLSEGMLRAAGTLTITVVNAAPGGGVSGPLPLQVVNGAPVITILPSRGATAGRGGFTLYVHGTSFVENSVVRWNGQSRPTQYLGGTRLAATIAAEDVAGARTAEITVSNPAPGGGTSSGVSFTVRTLGSAAAVRRTVAISARDLVYDPGSDRVYASARSTSAYANSIVAIDPSAGTVAGSVFVGSEPGRVARSDDGQFLYVGLDGASAIRRVDLPSLTPGIQWSLTGGQVAGDLEVLPGRPRSVAVSRHNRGYSPPLDGVTIYDDGVARPQSSPGHTGGNRIEFLESSSVLYGFNNAHTGFEFFTMGVDAAGVRHTNETRGVIGGFYTDILGESGRIYGTDGSVVDAARRVRMGTLGGGEAMAVDAGLGRAFVLSGSAIIVYDLNTFQSLATVTVAGVSSDHPALAVSRMVRWGDNGLAFVDTNQIYLISSPVFGR</sequence>
<dbReference type="InterPro" id="IPR002909">
    <property type="entry name" value="IPT_dom"/>
</dbReference>
<feature type="chain" id="PRO_5032415794" description="Cyclic nucleotide-binding domain-containing protein" evidence="1">
    <location>
        <begin position="20"/>
        <end position="703"/>
    </location>
</feature>
<gene>
    <name evidence="3" type="ORF">HNQ61_000309</name>
</gene>
<protein>
    <recommendedName>
        <fullName evidence="2">Cyclic nucleotide-binding domain-containing protein</fullName>
    </recommendedName>
</protein>